<keyword evidence="2" id="KW-1185">Reference proteome</keyword>
<accession>A0AA39QHY2</accession>
<name>A0AA39QHY2_9AGAR</name>
<evidence type="ECO:0000313" key="1">
    <source>
        <dbReference type="EMBL" id="KAK0502355.1"/>
    </source>
</evidence>
<proteinExistence type="predicted"/>
<organism evidence="1 2">
    <name type="scientific">Armillaria luteobubalina</name>
    <dbReference type="NCBI Taxonomy" id="153913"/>
    <lineage>
        <taxon>Eukaryota</taxon>
        <taxon>Fungi</taxon>
        <taxon>Dikarya</taxon>
        <taxon>Basidiomycota</taxon>
        <taxon>Agaricomycotina</taxon>
        <taxon>Agaricomycetes</taxon>
        <taxon>Agaricomycetidae</taxon>
        <taxon>Agaricales</taxon>
        <taxon>Marasmiineae</taxon>
        <taxon>Physalacriaceae</taxon>
        <taxon>Armillaria</taxon>
    </lineage>
</organism>
<sequence>MRLANEELNSRGILPLRRPLIIPSLCCRCRRRRPPRRPRRSRCPSRRSASPSSLCISVSIISYSTYSPPCLPSQSLSHLAAAPVIISLIPTMPTILCLQARTRGPTATARSTRLHIPDISLVRQYHGARRPLGSVYGSKGVPWSTSLGLQSM</sequence>
<reference evidence="1" key="1">
    <citation type="submission" date="2023-06" db="EMBL/GenBank/DDBJ databases">
        <authorList>
            <consortium name="Lawrence Berkeley National Laboratory"/>
            <person name="Ahrendt S."/>
            <person name="Sahu N."/>
            <person name="Indic B."/>
            <person name="Wong-Bajracharya J."/>
            <person name="Merenyi Z."/>
            <person name="Ke H.-M."/>
            <person name="Monk M."/>
            <person name="Kocsube S."/>
            <person name="Drula E."/>
            <person name="Lipzen A."/>
            <person name="Balint B."/>
            <person name="Henrissat B."/>
            <person name="Andreopoulos B."/>
            <person name="Martin F.M."/>
            <person name="Harder C.B."/>
            <person name="Rigling D."/>
            <person name="Ford K.L."/>
            <person name="Foster G.D."/>
            <person name="Pangilinan J."/>
            <person name="Papanicolaou A."/>
            <person name="Barry K."/>
            <person name="LaButti K."/>
            <person name="Viragh M."/>
            <person name="Koriabine M."/>
            <person name="Yan M."/>
            <person name="Riley R."/>
            <person name="Champramary S."/>
            <person name="Plett K.L."/>
            <person name="Tsai I.J."/>
            <person name="Slot J."/>
            <person name="Sipos G."/>
            <person name="Plett J."/>
            <person name="Nagy L.G."/>
            <person name="Grigoriev I.V."/>
        </authorList>
    </citation>
    <scope>NUCLEOTIDE SEQUENCE</scope>
    <source>
        <strain evidence="1">HWK02</strain>
    </source>
</reference>
<dbReference type="AlphaFoldDB" id="A0AA39QHY2"/>
<comment type="caution">
    <text evidence="1">The sequence shown here is derived from an EMBL/GenBank/DDBJ whole genome shotgun (WGS) entry which is preliminary data.</text>
</comment>
<gene>
    <name evidence="1" type="ORF">EDD18DRAFT_1140420</name>
</gene>
<protein>
    <submittedName>
        <fullName evidence="1">Uncharacterized protein</fullName>
    </submittedName>
</protein>
<evidence type="ECO:0000313" key="2">
    <source>
        <dbReference type="Proteomes" id="UP001175228"/>
    </source>
</evidence>
<dbReference type="EMBL" id="JAUEPU010000005">
    <property type="protein sequence ID" value="KAK0502355.1"/>
    <property type="molecule type" value="Genomic_DNA"/>
</dbReference>
<dbReference type="Proteomes" id="UP001175228">
    <property type="component" value="Unassembled WGS sequence"/>
</dbReference>